<dbReference type="PANTHER" id="PTHR42770:SF7">
    <property type="entry name" value="MEMBRANE PROTEIN"/>
    <property type="match status" value="1"/>
</dbReference>
<evidence type="ECO:0000313" key="7">
    <source>
        <dbReference type="EMBL" id="HDP14660.1"/>
    </source>
</evidence>
<sequence length="502" mass="54727">MNAELRRDLDLLLLISIGVGAMVGSGIYTLPGLLASVSGPLSILAVVAMSLITGIFIYVLSELGKIYLKSGGLYYFAKEALRDLPGFITGFSFYVSCFVGTAAIIYSFILYMSFYFPALSNNLTISPLGVALALFLLGIFSLINILGVKHGAVTNFVLTVLRIVPLIVFIIIALISFKPSNLEPFAPYGFGSIWLSIAFGFWVFVGFESLVLVGEEVKKPAETIKRAAIATLFVVSLLYILVILGFIGAVNWAQLGLNRGNWSSLASLSAPLADVSRSLGFEWLAMLMVIGAAVSSAGCFSDWVLLQARVAFALSREGHFFRQASWVHPRFKTPHVALILSSILTGLVIILVPSFPNVVLIAMIAEFVPYAISALSLAVIKEKSSYKILGLAGFILGSLYIYWACWPWTLTGTLIAISSLALYLIHGPGNKLDELKKTAWYFVYLLGLTILSLVGDETFTYNNFLPISPLNIFKTPLDILAVSIFATAIYMWALRDSIKRNL</sequence>
<accession>A0A7C1CD06</accession>
<dbReference type="PIRSF" id="PIRSF006060">
    <property type="entry name" value="AA_transporter"/>
    <property type="match status" value="1"/>
</dbReference>
<evidence type="ECO:0000256" key="6">
    <source>
        <dbReference type="SAM" id="Phobius"/>
    </source>
</evidence>
<name>A0A7C1CD06_9CREN</name>
<reference evidence="7" key="1">
    <citation type="journal article" date="2020" name="mSystems">
        <title>Genome- and Community-Level Interaction Insights into Carbon Utilization and Element Cycling Functions of Hydrothermarchaeota in Hydrothermal Sediment.</title>
        <authorList>
            <person name="Zhou Z."/>
            <person name="Liu Y."/>
            <person name="Xu W."/>
            <person name="Pan J."/>
            <person name="Luo Z.H."/>
            <person name="Li M."/>
        </authorList>
    </citation>
    <scope>NUCLEOTIDE SEQUENCE [LARGE SCALE GENOMIC DNA]</scope>
    <source>
        <strain evidence="7">SpSt-116</strain>
    </source>
</reference>
<proteinExistence type="predicted"/>
<feature type="transmembrane region" description="Helical" evidence="6">
    <location>
        <begin position="41"/>
        <end position="60"/>
    </location>
</feature>
<keyword evidence="5 6" id="KW-0472">Membrane</keyword>
<dbReference type="Pfam" id="PF13520">
    <property type="entry name" value="AA_permease_2"/>
    <property type="match status" value="1"/>
</dbReference>
<keyword evidence="3 6" id="KW-0812">Transmembrane</keyword>
<dbReference type="InterPro" id="IPR002293">
    <property type="entry name" value="AA/rel_permease1"/>
</dbReference>
<dbReference type="EMBL" id="DSAY01000049">
    <property type="protein sequence ID" value="HDP14660.1"/>
    <property type="molecule type" value="Genomic_DNA"/>
</dbReference>
<evidence type="ECO:0000256" key="5">
    <source>
        <dbReference type="ARBA" id="ARBA00023136"/>
    </source>
</evidence>
<keyword evidence="2" id="KW-1003">Cell membrane</keyword>
<keyword evidence="4 6" id="KW-1133">Transmembrane helix</keyword>
<feature type="transmembrane region" description="Helical" evidence="6">
    <location>
        <begin position="409"/>
        <end position="426"/>
    </location>
</feature>
<feature type="transmembrane region" description="Helical" evidence="6">
    <location>
        <begin position="438"/>
        <end position="455"/>
    </location>
</feature>
<evidence type="ECO:0000256" key="2">
    <source>
        <dbReference type="ARBA" id="ARBA00022475"/>
    </source>
</evidence>
<dbReference type="GO" id="GO:0005886">
    <property type="term" value="C:plasma membrane"/>
    <property type="evidence" value="ECO:0007669"/>
    <property type="project" value="UniProtKB-SubCell"/>
</dbReference>
<feature type="transmembrane region" description="Helical" evidence="6">
    <location>
        <begin position="283"/>
        <end position="306"/>
    </location>
</feature>
<dbReference type="AlphaFoldDB" id="A0A7C1CD06"/>
<feature type="transmembrane region" description="Helical" evidence="6">
    <location>
        <begin position="12"/>
        <end position="35"/>
    </location>
</feature>
<dbReference type="Gene3D" id="1.20.1740.10">
    <property type="entry name" value="Amino acid/polyamine transporter I"/>
    <property type="match status" value="1"/>
</dbReference>
<feature type="transmembrane region" description="Helical" evidence="6">
    <location>
        <begin position="188"/>
        <end position="207"/>
    </location>
</feature>
<feature type="transmembrane region" description="Helical" evidence="6">
    <location>
        <begin position="358"/>
        <end position="379"/>
    </location>
</feature>
<gene>
    <name evidence="7" type="ORF">ENN26_02635</name>
</gene>
<comment type="subcellular location">
    <subcellularLocation>
        <location evidence="1">Cell membrane</location>
        <topology evidence="1">Multi-pass membrane protein</topology>
    </subcellularLocation>
</comment>
<feature type="transmembrane region" description="Helical" evidence="6">
    <location>
        <begin position="386"/>
        <end position="403"/>
    </location>
</feature>
<feature type="transmembrane region" description="Helical" evidence="6">
    <location>
        <begin position="475"/>
        <end position="494"/>
    </location>
</feature>
<feature type="transmembrane region" description="Helical" evidence="6">
    <location>
        <begin position="128"/>
        <end position="148"/>
    </location>
</feature>
<feature type="transmembrane region" description="Helical" evidence="6">
    <location>
        <begin position="91"/>
        <end position="116"/>
    </location>
</feature>
<dbReference type="GO" id="GO:0022857">
    <property type="term" value="F:transmembrane transporter activity"/>
    <property type="evidence" value="ECO:0007669"/>
    <property type="project" value="InterPro"/>
</dbReference>
<comment type="caution">
    <text evidence="7">The sequence shown here is derived from an EMBL/GenBank/DDBJ whole genome shotgun (WGS) entry which is preliminary data.</text>
</comment>
<organism evidence="7">
    <name type="scientific">Thermofilum adornatum</name>
    <dbReference type="NCBI Taxonomy" id="1365176"/>
    <lineage>
        <taxon>Archaea</taxon>
        <taxon>Thermoproteota</taxon>
        <taxon>Thermoprotei</taxon>
        <taxon>Thermofilales</taxon>
        <taxon>Thermofilaceae</taxon>
        <taxon>Thermofilum</taxon>
    </lineage>
</organism>
<feature type="transmembrane region" description="Helical" evidence="6">
    <location>
        <begin position="228"/>
        <end position="253"/>
    </location>
</feature>
<feature type="transmembrane region" description="Helical" evidence="6">
    <location>
        <begin position="335"/>
        <end position="352"/>
    </location>
</feature>
<dbReference type="PANTHER" id="PTHR42770">
    <property type="entry name" value="AMINO ACID TRANSPORTER-RELATED"/>
    <property type="match status" value="1"/>
</dbReference>
<protein>
    <submittedName>
        <fullName evidence="7">Amino acid permease</fullName>
    </submittedName>
</protein>
<evidence type="ECO:0000256" key="4">
    <source>
        <dbReference type="ARBA" id="ARBA00022989"/>
    </source>
</evidence>
<feature type="transmembrane region" description="Helical" evidence="6">
    <location>
        <begin position="155"/>
        <end position="176"/>
    </location>
</feature>
<dbReference type="InterPro" id="IPR050367">
    <property type="entry name" value="APC_superfamily"/>
</dbReference>
<evidence type="ECO:0000256" key="1">
    <source>
        <dbReference type="ARBA" id="ARBA00004651"/>
    </source>
</evidence>
<evidence type="ECO:0000256" key="3">
    <source>
        <dbReference type="ARBA" id="ARBA00022692"/>
    </source>
</evidence>